<dbReference type="Proteomes" id="UP001197247">
    <property type="component" value="Unassembled WGS sequence"/>
</dbReference>
<dbReference type="InterPro" id="IPR050051">
    <property type="entry name" value="EccE_dom"/>
</dbReference>
<gene>
    <name evidence="3" type="ORF">KIH74_04225</name>
</gene>
<reference evidence="3 4" key="1">
    <citation type="submission" date="2021-05" db="EMBL/GenBank/DDBJ databases">
        <title>Kineosporia and Streptomyces sp. nov. two new marine actinobacteria isolated from Coral.</title>
        <authorList>
            <person name="Buangrab K."/>
            <person name="Sutthacheep M."/>
            <person name="Yeemin T."/>
            <person name="Harunari E."/>
            <person name="Igarashi Y."/>
            <person name="Kanchanasin P."/>
            <person name="Tanasupawat S."/>
            <person name="Phongsopitanun W."/>
        </authorList>
    </citation>
    <scope>NUCLEOTIDE SEQUENCE [LARGE SCALE GENOMIC DNA]</scope>
    <source>
        <strain evidence="3 4">J2-2</strain>
    </source>
</reference>
<protein>
    <recommendedName>
        <fullName evidence="2">Type VII secretion system protein EccE domain-containing protein</fullName>
    </recommendedName>
</protein>
<keyword evidence="4" id="KW-1185">Reference proteome</keyword>
<feature type="transmembrane region" description="Helical" evidence="1">
    <location>
        <begin position="50"/>
        <end position="67"/>
    </location>
</feature>
<evidence type="ECO:0000256" key="1">
    <source>
        <dbReference type="SAM" id="Phobius"/>
    </source>
</evidence>
<organism evidence="3 4">
    <name type="scientific">Kineosporia corallincola</name>
    <dbReference type="NCBI Taxonomy" id="2835133"/>
    <lineage>
        <taxon>Bacteria</taxon>
        <taxon>Bacillati</taxon>
        <taxon>Actinomycetota</taxon>
        <taxon>Actinomycetes</taxon>
        <taxon>Kineosporiales</taxon>
        <taxon>Kineosporiaceae</taxon>
        <taxon>Kineosporia</taxon>
    </lineage>
</organism>
<evidence type="ECO:0000313" key="3">
    <source>
        <dbReference type="EMBL" id="MBT0768114.1"/>
    </source>
</evidence>
<keyword evidence="1" id="KW-1133">Transmembrane helix</keyword>
<proteinExistence type="predicted"/>
<name>A0ABS5TET2_9ACTN</name>
<dbReference type="Pfam" id="PF11203">
    <property type="entry name" value="EccE"/>
    <property type="match status" value="1"/>
</dbReference>
<dbReference type="RefSeq" id="WP_214154368.1">
    <property type="nucleotide sequence ID" value="NZ_JAHBAY010000001.1"/>
</dbReference>
<feature type="domain" description="Type VII secretion system protein EccE" evidence="2">
    <location>
        <begin position="197"/>
        <end position="291"/>
    </location>
</feature>
<evidence type="ECO:0000259" key="2">
    <source>
        <dbReference type="Pfam" id="PF11203"/>
    </source>
</evidence>
<evidence type="ECO:0000313" key="4">
    <source>
        <dbReference type="Proteomes" id="UP001197247"/>
    </source>
</evidence>
<keyword evidence="1" id="KW-0472">Membrane</keyword>
<accession>A0ABS5TET2</accession>
<comment type="caution">
    <text evidence="3">The sequence shown here is derived from an EMBL/GenBank/DDBJ whole genome shotgun (WGS) entry which is preliminary data.</text>
</comment>
<dbReference type="EMBL" id="JAHBAY010000001">
    <property type="protein sequence ID" value="MBT0768114.1"/>
    <property type="molecule type" value="Genomic_DNA"/>
</dbReference>
<sequence>MSSVSSVVSEPESLTLEPRPHRLGVVHLSQLLLVEAVLLGVAALLGVGPVPAAVLGVCGLIVVLFTFRRRRHRWAPEWQMLRWGLSRRAQATDDAHPDARVTALRTLAPALNVVGRETADGVPAGIGGDRAGWFAVLEFSGTTEHLAQEMNGPPLDRIAQLVAESDIPGVRVQVLTHTVPSAFAADRARTLGAPAFAPAHVTTWVAVRLDAQTLAEEARNAEVSPPDVLLTLVRRLETLLKRSTRATWRVLDADSVVAVLARSCGMLGEAQPIEERDRVKTGALHHVTFWVRSWPSAGEPRVLLDALALVPAAFTSVSIVLEPGRQETRMRSLVRITAGAGQIDTAADTVQQVSKQLDADVQRLDAEQGPAVYATAPSGGGIG</sequence>
<keyword evidence="1" id="KW-0812">Transmembrane</keyword>